<evidence type="ECO:0000313" key="2">
    <source>
        <dbReference type="Proteomes" id="UP000274131"/>
    </source>
</evidence>
<dbReference type="WBParaSite" id="EVEC_0000863901-mRNA-1">
    <property type="protein sequence ID" value="EVEC_0000863901-mRNA-1"/>
    <property type="gene ID" value="EVEC_0000863901"/>
</dbReference>
<evidence type="ECO:0000313" key="1">
    <source>
        <dbReference type="EMBL" id="VDD93372.1"/>
    </source>
</evidence>
<reference evidence="1 2" key="2">
    <citation type="submission" date="2018-10" db="EMBL/GenBank/DDBJ databases">
        <authorList>
            <consortium name="Pathogen Informatics"/>
        </authorList>
    </citation>
    <scope>NUCLEOTIDE SEQUENCE [LARGE SCALE GENOMIC DNA]</scope>
</reference>
<accession>A0A0N4VDF6</accession>
<dbReference type="AlphaFoldDB" id="A0A0N4VDF6"/>
<evidence type="ECO:0000313" key="3">
    <source>
        <dbReference type="WBParaSite" id="EVEC_0000863901-mRNA-1"/>
    </source>
</evidence>
<reference evidence="3" key="1">
    <citation type="submission" date="2017-02" db="UniProtKB">
        <authorList>
            <consortium name="WormBaseParasite"/>
        </authorList>
    </citation>
    <scope>IDENTIFICATION</scope>
</reference>
<protein>
    <submittedName>
        <fullName evidence="1 3">Uncharacterized protein</fullName>
    </submittedName>
</protein>
<name>A0A0N4VDF6_ENTVE</name>
<organism evidence="3">
    <name type="scientific">Enterobius vermicularis</name>
    <name type="common">Human pinworm</name>
    <dbReference type="NCBI Taxonomy" id="51028"/>
    <lineage>
        <taxon>Eukaryota</taxon>
        <taxon>Metazoa</taxon>
        <taxon>Ecdysozoa</taxon>
        <taxon>Nematoda</taxon>
        <taxon>Chromadorea</taxon>
        <taxon>Rhabditida</taxon>
        <taxon>Spirurina</taxon>
        <taxon>Oxyuridomorpha</taxon>
        <taxon>Oxyuroidea</taxon>
        <taxon>Oxyuridae</taxon>
        <taxon>Enterobius</taxon>
    </lineage>
</organism>
<dbReference type="Proteomes" id="UP000274131">
    <property type="component" value="Unassembled WGS sequence"/>
</dbReference>
<gene>
    <name evidence="1" type="ORF">EVEC_LOCUS8123</name>
</gene>
<sequence>MSTPEMRRMHVSSGRESSPVIKSEIEPVDHVSKTIAHRFCAILPKSVYLFCTILPKSVYVQHDSSSNQRQQARRSTFGQEIGPSSIVVSTPRCGRGDAEPLNCHTLQNPRRGTGETRWLMNTSPTSAQQEETSAASPVNFHCAKMSILWCGVFLVSYDFYIKQCKVSGIWSHTRIRKAWSKGRH</sequence>
<dbReference type="EMBL" id="UXUI01009275">
    <property type="protein sequence ID" value="VDD93372.1"/>
    <property type="molecule type" value="Genomic_DNA"/>
</dbReference>
<proteinExistence type="predicted"/>
<keyword evidence="2" id="KW-1185">Reference proteome</keyword>